<dbReference type="InterPro" id="IPR013087">
    <property type="entry name" value="Znf_C2H2_type"/>
</dbReference>
<sequence length="1820" mass="202426">MGCDLSLAASNNNNKPNNTSSTPLSSSSRKNKRKNFKPRNITEYAGSDEEDPEHVGMKLRQRLSAQQQANNSPLSRLKQRQQQQHHPHDDEDGDDEDDNMRDEEEEEDDDDDESEHPVITPSKRNGFAQEEDEDDAENTDDGEGVVDGRFLPENDDANPTLSFGHSENRNDRHHHHNPRHRRRHLQDASEEEEDEDGTEFRHRDGPLDLSEVQNDSRPMWKKSKQDDSSPIHSAIRNLMTNLNNNNVADPSSYLSHQVAMAAAAAAAANPAASAAAHGISGLPIMGLPNSMGIDLRLSRNQEDEEDDDPPGGDSSTTSNNENNTSSNNNNGSVVTANTTTGSNNSSHHHHYNLRHSSSNHHHNQHHRNSNEDMQQSRGLSSAEAENMRTSSPSSSSHFNQHSSRNSSSPLVHHQQQQHHHSINNSSASSQQQQLLQASLAGGSSVSGSLQQPSPLNLHSLVGTANPQQMNDFAENTMKELLGLYGIAENIRQAGGKIPSSGEMLNNLHRQQLEAGGQHGKMMLPENITRLLAVMQESVVSAAAAAAAVANQNSGGNNASGNNGSSGGMVNGVGINSSNNGNSSNNNITGNENSSSGTSNNSNNNNNNASSSASSTPNPNQMIQHQSNPSSSSPTLSLNHQLNHHVQQHQSQQHLNHHQPLNFANINSLVQRSGRSPSKSPPPHHGSGLMGNHHGGLFGSRAADALLKSAKARSAGRSPTGRGLTAFPVIREGLLGKGTGPVDYTRYVRRYGNSAECGYHHCRELNYREHFHCLDCSNGTRVFVKKEEMIRHFKWHKKRDESLQHGFMRYSPMDDCSDRFLNCQHNRKQTHYHCLKETCEKVYISTSDVQMHANYHRKDSAIIQEGFQRFRAVEDCGNDNCTFRHQRTTHFHCRRPTCSYTFKNKADMEKHKSYHVKDEQLNRDGFKKFMKHETCNYTGCRFSRVCNHIHCIREGCNYVLHSSGQLYSHKRKHERRDSELAYRRFKLAQSLMRGTLAAEMSGMGISEAMLANKSEDENNSRSSFNDTPTDVDSEEIIKKFIQICQCDASSEEHFHCKVENCRNSLLGSAEIASDHSRNHELEDRISSLAFFAVDPASFDAQDSTIPCVSAKCPYQNREKHYHCLWDSCSEVILASDDPFRRLEHFRTHQYAHKMEIGDKDVPENNDGFFKRKRGRPPKNRMIEVSSGAHDTAIFTSFKLPKPVTPGSGTEGLDVSDSDVKDPIGFLSFPEGASCPDTSCPYHQQTHTCHYHCGHSRCHFSVSDVHKLSAHLRDFHSNVDILEGYAYYDRNSDCVDTKCEFRNNADHFHCTRDGLTFVQYAVMMSHEAEVHESNKSSPSSDDDADSEHWNNQVIKASGTFFPGSGAKENVNHNNPMDLSSPNGSVEPSEPKSITDHSLSRILQLAPTENSETQFGPDVPCGRAFCKLKRKHHYHCTLCNQAFSELDKLRPHVLKHSSFSPLKQSESEQYTDEEGCKNDGEGHQSPEPPKPISLPKEDLFGKHDIAGALTPPAFPPTSLPNFLNYSQSIASQSPYLFLQHNPLLYAGMMFGGAPPGVFQPGAMLTPPTLPPHQMPPSPHHLGVPTAPGLGLSVNDSNAMLVNSSLQQLQKSAATKRPPSASSSSPSSPSDSSAKKARMQMRILKDEPVPDGYIRFRFNEDCNYPHCGYREHQTHFHCTREDCGYSFCDKTRFVQHTARHERLDTLMGGDFKQFRANISCGRSNCSYVPSPGGAQGQNKASHFHCSKCDFVCTDTNKVVAHRRQHQKLDSITAAGFEKFTPSQNCNIGSCIHSQKQTHYHCLKCSYAVLGLSQMSAHKYRHNDE</sequence>
<evidence type="ECO:0000313" key="4">
    <source>
        <dbReference type="EMBL" id="CAL8118988.1"/>
    </source>
</evidence>
<dbReference type="PROSITE" id="PS00028">
    <property type="entry name" value="ZINC_FINGER_C2H2_1"/>
    <property type="match status" value="8"/>
</dbReference>
<feature type="compositionally biased region" description="Acidic residues" evidence="2">
    <location>
        <begin position="188"/>
        <end position="197"/>
    </location>
</feature>
<feature type="compositionally biased region" description="Basic residues" evidence="2">
    <location>
        <begin position="346"/>
        <end position="367"/>
    </location>
</feature>
<keyword evidence="5" id="KW-1185">Reference proteome</keyword>
<feature type="compositionally biased region" description="Low complexity" evidence="2">
    <location>
        <begin position="623"/>
        <end position="637"/>
    </location>
</feature>
<dbReference type="SMART" id="SM00355">
    <property type="entry name" value="ZnF_C2H2"/>
    <property type="match status" value="11"/>
</dbReference>
<feature type="region of interest" description="Disordered" evidence="2">
    <location>
        <begin position="553"/>
        <end position="637"/>
    </location>
</feature>
<feature type="compositionally biased region" description="Low complexity" evidence="2">
    <location>
        <begin position="311"/>
        <end position="345"/>
    </location>
</feature>
<name>A0ABP1R791_9HEXA</name>
<proteinExistence type="predicted"/>
<dbReference type="InterPro" id="IPR040373">
    <property type="entry name" value="CASZ1"/>
</dbReference>
<feature type="domain" description="C2H2-type" evidence="3">
    <location>
        <begin position="1672"/>
        <end position="1701"/>
    </location>
</feature>
<dbReference type="PANTHER" id="PTHR12451:SF0">
    <property type="entry name" value="ZINC FINGER PROTEIN CASTOR HOMOLOG 1"/>
    <property type="match status" value="1"/>
</dbReference>
<feature type="compositionally biased region" description="Low complexity" evidence="2">
    <location>
        <begin position="553"/>
        <end position="562"/>
    </location>
</feature>
<feature type="compositionally biased region" description="Low complexity" evidence="2">
    <location>
        <begin position="422"/>
        <end position="451"/>
    </location>
</feature>
<feature type="region of interest" description="Disordered" evidence="2">
    <location>
        <begin position="670"/>
        <end position="696"/>
    </location>
</feature>
<feature type="compositionally biased region" description="Low complexity" evidence="2">
    <location>
        <begin position="1"/>
        <end position="28"/>
    </location>
</feature>
<evidence type="ECO:0000256" key="1">
    <source>
        <dbReference type="PROSITE-ProRule" id="PRU00042"/>
    </source>
</evidence>
<feature type="region of interest" description="Disordered" evidence="2">
    <location>
        <begin position="1604"/>
        <end position="1635"/>
    </location>
</feature>
<reference evidence="4 5" key="1">
    <citation type="submission" date="2024-08" db="EMBL/GenBank/DDBJ databases">
        <authorList>
            <person name="Cucini C."/>
            <person name="Frati F."/>
        </authorList>
    </citation>
    <scope>NUCLEOTIDE SEQUENCE [LARGE SCALE GENOMIC DNA]</scope>
</reference>
<evidence type="ECO:0000313" key="5">
    <source>
        <dbReference type="Proteomes" id="UP001642540"/>
    </source>
</evidence>
<protein>
    <recommendedName>
        <fullName evidence="3">C2H2-type domain-containing protein</fullName>
    </recommendedName>
</protein>
<dbReference type="PANTHER" id="PTHR12451">
    <property type="entry name" value="TRANSCRIPTION FACTOR CASTOR PROTEIN MING -RELATED"/>
    <property type="match status" value="1"/>
</dbReference>
<feature type="compositionally biased region" description="Polar residues" evidence="2">
    <location>
        <begin position="1454"/>
        <end position="1465"/>
    </location>
</feature>
<feature type="compositionally biased region" description="Basic residues" evidence="2">
    <location>
        <begin position="171"/>
        <end position="184"/>
    </location>
</feature>
<gene>
    <name evidence="4" type="ORF">ODALV1_LOCUS18345</name>
</gene>
<feature type="compositionally biased region" description="Basic and acidic residues" evidence="2">
    <location>
        <begin position="1471"/>
        <end position="1481"/>
    </location>
</feature>
<feature type="region of interest" description="Disordered" evidence="2">
    <location>
        <begin position="1454"/>
        <end position="1492"/>
    </location>
</feature>
<keyword evidence="1" id="KW-0863">Zinc-finger</keyword>
<feature type="compositionally biased region" description="Acidic residues" evidence="2">
    <location>
        <begin position="129"/>
        <end position="144"/>
    </location>
</feature>
<feature type="domain" description="C2H2-type" evidence="3">
    <location>
        <begin position="1431"/>
        <end position="1458"/>
    </location>
</feature>
<feature type="compositionally biased region" description="Polar residues" evidence="2">
    <location>
        <begin position="63"/>
        <end position="76"/>
    </location>
</feature>
<feature type="compositionally biased region" description="Low complexity" evidence="2">
    <location>
        <begin position="571"/>
        <end position="614"/>
    </location>
</feature>
<feature type="compositionally biased region" description="Low complexity" evidence="2">
    <location>
        <begin position="390"/>
        <end position="414"/>
    </location>
</feature>
<organism evidence="4 5">
    <name type="scientific">Orchesella dallaii</name>
    <dbReference type="NCBI Taxonomy" id="48710"/>
    <lineage>
        <taxon>Eukaryota</taxon>
        <taxon>Metazoa</taxon>
        <taxon>Ecdysozoa</taxon>
        <taxon>Arthropoda</taxon>
        <taxon>Hexapoda</taxon>
        <taxon>Collembola</taxon>
        <taxon>Entomobryomorpha</taxon>
        <taxon>Entomobryoidea</taxon>
        <taxon>Orchesellidae</taxon>
        <taxon>Orchesellinae</taxon>
        <taxon>Orchesella</taxon>
    </lineage>
</organism>
<dbReference type="Proteomes" id="UP001642540">
    <property type="component" value="Unassembled WGS sequence"/>
</dbReference>
<feature type="compositionally biased region" description="Acidic residues" evidence="2">
    <location>
        <begin position="90"/>
        <end position="114"/>
    </location>
</feature>
<feature type="compositionally biased region" description="Basic and acidic residues" evidence="2">
    <location>
        <begin position="1386"/>
        <end position="1395"/>
    </location>
</feature>
<evidence type="ECO:0000259" key="3">
    <source>
        <dbReference type="PROSITE" id="PS50157"/>
    </source>
</evidence>
<keyword evidence="1" id="KW-0479">Metal-binding</keyword>
<dbReference type="EMBL" id="CAXLJM020000057">
    <property type="protein sequence ID" value="CAL8118988.1"/>
    <property type="molecule type" value="Genomic_DNA"/>
</dbReference>
<dbReference type="PROSITE" id="PS50157">
    <property type="entry name" value="ZINC_FINGER_C2H2_2"/>
    <property type="match status" value="3"/>
</dbReference>
<feature type="region of interest" description="Disordered" evidence="2">
    <location>
        <begin position="1362"/>
        <end position="1395"/>
    </location>
</feature>
<feature type="region of interest" description="Disordered" evidence="2">
    <location>
        <begin position="1"/>
        <end position="230"/>
    </location>
</feature>
<comment type="caution">
    <text evidence="4">The sequence shown here is derived from an EMBL/GenBank/DDBJ whole genome shotgun (WGS) entry which is preliminary data.</text>
</comment>
<keyword evidence="1" id="KW-0862">Zinc</keyword>
<accession>A0ABP1R791</accession>
<feature type="region of interest" description="Disordered" evidence="2">
    <location>
        <begin position="300"/>
        <end position="451"/>
    </location>
</feature>
<feature type="domain" description="C2H2-type" evidence="3">
    <location>
        <begin position="890"/>
        <end position="919"/>
    </location>
</feature>
<feature type="compositionally biased region" description="Low complexity" evidence="2">
    <location>
        <begin position="1607"/>
        <end position="1628"/>
    </location>
</feature>
<evidence type="ECO:0000256" key="2">
    <source>
        <dbReference type="SAM" id="MobiDB-lite"/>
    </source>
</evidence>
<feature type="compositionally biased region" description="Polar residues" evidence="2">
    <location>
        <begin position="1369"/>
        <end position="1383"/>
    </location>
</feature>